<keyword evidence="3" id="KW-0963">Cytoplasm</keyword>
<comment type="caution">
    <text evidence="5">The sequence shown here is derived from an EMBL/GenBank/DDBJ whole genome shotgun (WGS) entry which is preliminary data.</text>
</comment>
<organism evidence="5 6">
    <name type="scientific">Hohenbuehelia grisea</name>
    <dbReference type="NCBI Taxonomy" id="104357"/>
    <lineage>
        <taxon>Eukaryota</taxon>
        <taxon>Fungi</taxon>
        <taxon>Dikarya</taxon>
        <taxon>Basidiomycota</taxon>
        <taxon>Agaricomycotina</taxon>
        <taxon>Agaricomycetes</taxon>
        <taxon>Agaricomycetidae</taxon>
        <taxon>Agaricales</taxon>
        <taxon>Pleurotineae</taxon>
        <taxon>Pleurotaceae</taxon>
        <taxon>Hohenbuehelia</taxon>
    </lineage>
</organism>
<dbReference type="InterPro" id="IPR011993">
    <property type="entry name" value="PH-like_dom_sf"/>
</dbReference>
<comment type="subcellular location">
    <subcellularLocation>
        <location evidence="2">Cytoplasm</location>
    </subcellularLocation>
    <subcellularLocation>
        <location evidence="1">Nucleus</location>
    </subcellularLocation>
</comment>
<protein>
    <recommendedName>
        <fullName evidence="7">Regulator of volume decrease after cellular swelling-domain-containing protein</fullName>
    </recommendedName>
</protein>
<evidence type="ECO:0000256" key="2">
    <source>
        <dbReference type="ARBA" id="ARBA00004496"/>
    </source>
</evidence>
<evidence type="ECO:0008006" key="7">
    <source>
        <dbReference type="Google" id="ProtNLM"/>
    </source>
</evidence>
<dbReference type="PANTHER" id="PTHR21399:SF0">
    <property type="entry name" value="METHYLOSOME SUBUNIT PICLN"/>
    <property type="match status" value="1"/>
</dbReference>
<name>A0ABR3JG85_9AGAR</name>
<evidence type="ECO:0000256" key="3">
    <source>
        <dbReference type="ARBA" id="ARBA00022490"/>
    </source>
</evidence>
<sequence length="226" mass="24470">MTESVQAVTNNALLTLTSTTPVPSHKKKMPAATLIDSLPASISPEEHKVLVGSTPVSFSDIPPVLRHKEENVAIAFDPPVDGFTTENPAKGTLYVIESALVFMPSSGRGVQINYPSITLHAISRADSGPSVYCQLDDSNPDDKESCDVRELHILPQDSSSLEPIFEALSICAALHPDKFDSDDEMDDAFIAGDSPFEVFTGDGDEELSEVGRVRSDFVNDNRYAPY</sequence>
<keyword evidence="6" id="KW-1185">Reference proteome</keyword>
<proteinExistence type="predicted"/>
<evidence type="ECO:0000256" key="4">
    <source>
        <dbReference type="ARBA" id="ARBA00023242"/>
    </source>
</evidence>
<keyword evidence="4" id="KW-0539">Nucleus</keyword>
<dbReference type="EMBL" id="JASNQZ010000007">
    <property type="protein sequence ID" value="KAL0954702.1"/>
    <property type="molecule type" value="Genomic_DNA"/>
</dbReference>
<dbReference type="PANTHER" id="PTHR21399">
    <property type="entry name" value="CHLORIDE CONDUCTANCE REGULATORY PROTEIN ICLN"/>
    <property type="match status" value="1"/>
</dbReference>
<gene>
    <name evidence="5" type="ORF">HGRIS_003651</name>
</gene>
<accession>A0ABR3JG85</accession>
<dbReference type="Gene3D" id="2.30.29.30">
    <property type="entry name" value="Pleckstrin-homology domain (PH domain)/Phosphotyrosine-binding domain (PTB)"/>
    <property type="match status" value="1"/>
</dbReference>
<dbReference type="InterPro" id="IPR039924">
    <property type="entry name" value="ICln/Lot5/Saf5"/>
</dbReference>
<evidence type="ECO:0000313" key="6">
    <source>
        <dbReference type="Proteomes" id="UP001556367"/>
    </source>
</evidence>
<reference evidence="6" key="1">
    <citation type="submission" date="2024-06" db="EMBL/GenBank/DDBJ databases">
        <title>Multi-omics analyses provide insights into the biosynthesis of the anticancer antibiotic pleurotin in Hohenbuehelia grisea.</title>
        <authorList>
            <person name="Weaver J.A."/>
            <person name="Alberti F."/>
        </authorList>
    </citation>
    <scope>NUCLEOTIDE SEQUENCE [LARGE SCALE GENOMIC DNA]</scope>
    <source>
        <strain evidence="6">T-177</strain>
    </source>
</reference>
<evidence type="ECO:0000313" key="5">
    <source>
        <dbReference type="EMBL" id="KAL0954702.1"/>
    </source>
</evidence>
<dbReference type="Proteomes" id="UP001556367">
    <property type="component" value="Unassembled WGS sequence"/>
</dbReference>
<evidence type="ECO:0000256" key="1">
    <source>
        <dbReference type="ARBA" id="ARBA00004123"/>
    </source>
</evidence>
<dbReference type="Pfam" id="PF03517">
    <property type="entry name" value="Voldacs"/>
    <property type="match status" value="1"/>
</dbReference>